<feature type="transmembrane region" description="Helical" evidence="2">
    <location>
        <begin position="33"/>
        <end position="52"/>
    </location>
</feature>
<feature type="region of interest" description="Disordered" evidence="1">
    <location>
        <begin position="328"/>
        <end position="349"/>
    </location>
</feature>
<keyword evidence="4" id="KW-1185">Reference proteome</keyword>
<accession>A0A975IEU3</accession>
<gene>
    <name evidence="3" type="ORF">HRQ91_08080</name>
</gene>
<keyword evidence="2" id="KW-0812">Transmembrane</keyword>
<proteinExistence type="predicted"/>
<dbReference type="Proteomes" id="UP000671908">
    <property type="component" value="Chromosome"/>
</dbReference>
<sequence length="714" mass="79019">MKSLFLFFSKKISVIKLLIKRFFERGKNKNRSAVIAFAALFISIFALLFTLVRNSGGISHLQIAFEDQQIVPSSLYAVNRNAKKAFIPRGRPTVSSHMSADRSSGRFFPSGPFYVRSSYAYFAFTEEQKSLMELQYGRNGGAAFALEAAVKKLSPKNLSLLKTSKLQKTFSMGFLYEEDFASFGKLKKEIGGRPLFSADLASFASEKDVRFTLALCFSREKDDRNFRIPSGFFVYSALPAAFVKASLIRPVVGWDQSKMFFAFAPNGGTAGSALRSFDFSGAESVFPVQNTADSLMPLIKVGFAPAEGASVEGTFAVELEKNAAMPGGAGVSDTASSAESVGKTAVPGSSASAEPAEIFAAPNAKIIPVTVSFGGEKLTFYYTGIQGQGLTQCVPAAALQSPFDTVSLGDNSSLVSSVLMEAAPSELLRKKDGNVLRPYVCDPGLVISWKRRTWRGQDYELFEWPQFPGVLFFDVKSYSIQRDFFRRLAFYAEKSGYRGKLLTDSELGSLHGYNAYDYGAVSLANFFSDAYKQGFALNQKEYLLRDILLENGVIVNKSDGAYDAGCGAVISISQESQEWLRRTFTAHEGWHGIFFTDADFRNTVAAVYYTMDQNALAFLHQFWSTQPGLQYDLNDTYLMHNETMAYLMQQPLSQLQPYYMARASWVSVQKNQKASADYIIKTKAAGLEDAAAVLDSYAFDRWRFNAGRVWLTVR</sequence>
<protein>
    <submittedName>
        <fullName evidence="3">Uncharacterized protein</fullName>
    </submittedName>
</protein>
<dbReference type="AlphaFoldDB" id="A0A975IEU3"/>
<organism evidence="3 4">
    <name type="scientific">Treponema parvum</name>
    <dbReference type="NCBI Taxonomy" id="138851"/>
    <lineage>
        <taxon>Bacteria</taxon>
        <taxon>Pseudomonadati</taxon>
        <taxon>Spirochaetota</taxon>
        <taxon>Spirochaetia</taxon>
        <taxon>Spirochaetales</taxon>
        <taxon>Treponemataceae</taxon>
        <taxon>Treponema</taxon>
    </lineage>
</organism>
<dbReference type="RefSeq" id="WP_210119071.1">
    <property type="nucleotide sequence ID" value="NZ_CP054142.1"/>
</dbReference>
<dbReference type="EMBL" id="CP054142">
    <property type="protein sequence ID" value="QTQ14415.1"/>
    <property type="molecule type" value="Genomic_DNA"/>
</dbReference>
<reference evidence="3 4" key="1">
    <citation type="journal article" date="2021" name="Microbiol. Resour. Announc.">
        <title>Complete Genome Sequences of Three Human Oral Treponema parvum Isolates.</title>
        <authorList>
            <person name="Zeng H."/>
            <person name="Watt R.M."/>
        </authorList>
    </citation>
    <scope>NUCLEOTIDE SEQUENCE [LARGE SCALE GENOMIC DNA]</scope>
    <source>
        <strain evidence="3 4">ATCC 700770</strain>
    </source>
</reference>
<evidence type="ECO:0000256" key="2">
    <source>
        <dbReference type="SAM" id="Phobius"/>
    </source>
</evidence>
<evidence type="ECO:0000256" key="1">
    <source>
        <dbReference type="SAM" id="MobiDB-lite"/>
    </source>
</evidence>
<dbReference type="KEGG" id="tpav:HRQ91_08080"/>
<evidence type="ECO:0000313" key="4">
    <source>
        <dbReference type="Proteomes" id="UP000671908"/>
    </source>
</evidence>
<keyword evidence="2" id="KW-0472">Membrane</keyword>
<name>A0A975IEU3_9SPIR</name>
<keyword evidence="2" id="KW-1133">Transmembrane helix</keyword>
<evidence type="ECO:0000313" key="3">
    <source>
        <dbReference type="EMBL" id="QTQ14415.1"/>
    </source>
</evidence>